<dbReference type="InterPro" id="IPR016164">
    <property type="entry name" value="FAD-linked_Oxase-like_C"/>
</dbReference>
<gene>
    <name evidence="6" type="ORF">CKA81_01420</name>
</gene>
<dbReference type="InterPro" id="IPR016167">
    <property type="entry name" value="FAD-bd_PCMH_sub1"/>
</dbReference>
<feature type="domain" description="FAD-binding PCMH-type" evidence="5">
    <location>
        <begin position="53"/>
        <end position="234"/>
    </location>
</feature>
<keyword evidence="3" id="KW-0285">Flavoprotein</keyword>
<dbReference type="RefSeq" id="WP_128353704.1">
    <property type="nucleotide sequence ID" value="NZ_CP022987.1"/>
</dbReference>
<comment type="similarity">
    <text evidence="2">Belongs to the FAD-binding oxidoreductase/transferase type 4 family.</text>
</comment>
<accession>A0A410G8Q4</accession>
<dbReference type="AlphaFoldDB" id="A0A410G8Q4"/>
<dbReference type="Proteomes" id="UP000283474">
    <property type="component" value="Chromosome"/>
</dbReference>
<dbReference type="Pfam" id="PF01565">
    <property type="entry name" value="FAD_binding_4"/>
    <property type="match status" value="1"/>
</dbReference>
<organism evidence="6 7">
    <name type="scientific">Pollutimonas thiosulfatoxidans</name>
    <dbReference type="NCBI Taxonomy" id="2028345"/>
    <lineage>
        <taxon>Bacteria</taxon>
        <taxon>Pseudomonadati</taxon>
        <taxon>Pseudomonadota</taxon>
        <taxon>Betaproteobacteria</taxon>
        <taxon>Burkholderiales</taxon>
        <taxon>Alcaligenaceae</taxon>
        <taxon>Pollutimonas</taxon>
    </lineage>
</organism>
<evidence type="ECO:0000259" key="5">
    <source>
        <dbReference type="PROSITE" id="PS51387"/>
    </source>
</evidence>
<dbReference type="Gene3D" id="3.30.70.2190">
    <property type="match status" value="1"/>
</dbReference>
<dbReference type="InterPro" id="IPR004113">
    <property type="entry name" value="FAD-bd_oxidored_4_C"/>
</dbReference>
<proteinExistence type="inferred from homology"/>
<dbReference type="Gene3D" id="1.10.45.10">
    <property type="entry name" value="Vanillyl-alcohol Oxidase, Chain A, domain 4"/>
    <property type="match status" value="1"/>
</dbReference>
<dbReference type="InterPro" id="IPR016169">
    <property type="entry name" value="FAD-bd_PCMH_sub2"/>
</dbReference>
<dbReference type="InterPro" id="IPR006094">
    <property type="entry name" value="Oxid_FAD_bind_N"/>
</dbReference>
<dbReference type="GO" id="GO:0003824">
    <property type="term" value="F:catalytic activity"/>
    <property type="evidence" value="ECO:0007669"/>
    <property type="project" value="InterPro"/>
</dbReference>
<dbReference type="Gene3D" id="3.30.43.10">
    <property type="entry name" value="Uridine Diphospho-n-acetylenolpyruvylglucosamine Reductase, domain 2"/>
    <property type="match status" value="1"/>
</dbReference>
<evidence type="ECO:0000256" key="3">
    <source>
        <dbReference type="ARBA" id="ARBA00022630"/>
    </source>
</evidence>
<dbReference type="SUPFAM" id="SSF56176">
    <property type="entry name" value="FAD-binding/transporter-associated domain-like"/>
    <property type="match status" value="1"/>
</dbReference>
<dbReference type="PANTHER" id="PTHR43716:SF2">
    <property type="entry name" value="BLL6224 PROTEIN"/>
    <property type="match status" value="1"/>
</dbReference>
<dbReference type="InterPro" id="IPR036318">
    <property type="entry name" value="FAD-bd_PCMH-like_sf"/>
</dbReference>
<evidence type="ECO:0000313" key="6">
    <source>
        <dbReference type="EMBL" id="QAA92651.1"/>
    </source>
</evidence>
<name>A0A410G8Q4_9BURK</name>
<dbReference type="PROSITE" id="PS51387">
    <property type="entry name" value="FAD_PCMH"/>
    <property type="match status" value="1"/>
</dbReference>
<dbReference type="Gene3D" id="3.30.465.10">
    <property type="match status" value="1"/>
</dbReference>
<sequence>MSYVPEAGIEQATLAEQSLQSVINEIKSVVGPSGWLSADADIAPYLCEQRGLYRGSTGLVVRPTTTQQVSKVMTICSRANVPVIPQGGNTGLCGGAVPPADGLNIVLCLSRMRSIRSVDPGNFTITVDAGCILAEVQQAADQHDRLFPLSLGAEGSCQIGGNLSTNAGGMQVLRYGNMRELTLGLEVVLADGRVLDCLRALRKDNTGYDLKQLFIGAEGTLGVITGATLRLFPKPVSVTTAYVSLPTLQSVISLLSLSRMKTGDQLTAFEFMPRFGVDIAVRNIHDIRDPLPGEADWYVLMELSSSVNDGHLDIMLETLLEDALEAGLIIDAAVASNDSQRAAMWRVREALVEAQKFEGASIKFDVSVPVMSIPEFIPEASQACLEVLPSVRPLAFGHCGDGNVHFNLAAPVDDDGRFGNWTPVFNTVVFDIVEKYRGSISAEHGIGLTKREALGVYKSDIELDVMRAIKAALDPLNTLNPDKVIPIRL</sequence>
<comment type="cofactor">
    <cofactor evidence="1">
        <name>FAD</name>
        <dbReference type="ChEBI" id="CHEBI:57692"/>
    </cofactor>
</comment>
<dbReference type="FunFam" id="3.30.465.10:FF:000001">
    <property type="entry name" value="D-2-hydroxyglutarate dehydrogenase, mitochondrial"/>
    <property type="match status" value="1"/>
</dbReference>
<dbReference type="OrthoDB" id="8522822at2"/>
<evidence type="ECO:0000256" key="2">
    <source>
        <dbReference type="ARBA" id="ARBA00008000"/>
    </source>
</evidence>
<dbReference type="PANTHER" id="PTHR43716">
    <property type="entry name" value="D-2-HYDROXYGLUTARATE DEHYDROGENASE, MITOCHONDRIAL"/>
    <property type="match status" value="1"/>
</dbReference>
<keyword evidence="7" id="KW-1185">Reference proteome</keyword>
<dbReference type="InterPro" id="IPR016171">
    <property type="entry name" value="Vanillyl_alc_oxidase_C-sub2"/>
</dbReference>
<dbReference type="EMBL" id="CP022987">
    <property type="protein sequence ID" value="QAA92651.1"/>
    <property type="molecule type" value="Genomic_DNA"/>
</dbReference>
<evidence type="ECO:0000256" key="1">
    <source>
        <dbReference type="ARBA" id="ARBA00001974"/>
    </source>
</evidence>
<protein>
    <submittedName>
        <fullName evidence="6">Hydroxyacid dehydrogenase</fullName>
    </submittedName>
</protein>
<evidence type="ECO:0000313" key="7">
    <source>
        <dbReference type="Proteomes" id="UP000283474"/>
    </source>
</evidence>
<dbReference type="InterPro" id="IPR016166">
    <property type="entry name" value="FAD-bd_PCMH"/>
</dbReference>
<evidence type="ECO:0000256" key="4">
    <source>
        <dbReference type="ARBA" id="ARBA00022827"/>
    </source>
</evidence>
<dbReference type="SUPFAM" id="SSF55103">
    <property type="entry name" value="FAD-linked oxidases, C-terminal domain"/>
    <property type="match status" value="1"/>
</dbReference>
<dbReference type="FunFam" id="1.10.45.10:FF:000001">
    <property type="entry name" value="D-lactate dehydrogenase mitochondrial"/>
    <property type="match status" value="1"/>
</dbReference>
<dbReference type="GO" id="GO:0071949">
    <property type="term" value="F:FAD binding"/>
    <property type="evidence" value="ECO:0007669"/>
    <property type="project" value="InterPro"/>
</dbReference>
<dbReference type="GO" id="GO:0022904">
    <property type="term" value="P:respiratory electron transport chain"/>
    <property type="evidence" value="ECO:0007669"/>
    <property type="project" value="TreeGrafter"/>
</dbReference>
<dbReference type="InterPro" id="IPR051264">
    <property type="entry name" value="FAD-oxidored/transferase_4"/>
</dbReference>
<keyword evidence="4" id="KW-0274">FAD</keyword>
<dbReference type="Pfam" id="PF02913">
    <property type="entry name" value="FAD-oxidase_C"/>
    <property type="match status" value="1"/>
</dbReference>
<dbReference type="KEGG" id="pus:CKA81_01420"/>
<dbReference type="Gene3D" id="3.30.70.2740">
    <property type="match status" value="1"/>
</dbReference>
<reference evidence="6 7" key="1">
    <citation type="submission" date="2017-08" db="EMBL/GenBank/DDBJ databases">
        <authorList>
            <person name="Park S.-J."/>
            <person name="Kim H."/>
        </authorList>
    </citation>
    <scope>NUCLEOTIDE SEQUENCE [LARGE SCALE GENOMIC DNA]</scope>
    <source>
        <strain evidence="7">ye3</strain>
    </source>
</reference>